<proteinExistence type="predicted"/>
<dbReference type="InterPro" id="IPR017854">
    <property type="entry name" value="Metalthion_dom_sf"/>
</dbReference>
<dbReference type="SUPFAM" id="SSF57868">
    <property type="entry name" value="Metallothionein"/>
    <property type="match status" value="1"/>
</dbReference>
<evidence type="ECO:0000313" key="4">
    <source>
        <dbReference type="Proteomes" id="UP000238327"/>
    </source>
</evidence>
<protein>
    <recommendedName>
        <fullName evidence="5">Metallothionein</fullName>
    </recommendedName>
</protein>
<keyword evidence="2" id="KW-0480">Metal-thiolate cluster</keyword>
<keyword evidence="1" id="KW-0479">Metal-binding</keyword>
<gene>
    <name evidence="3" type="ORF">C7A17_23335</name>
</gene>
<name>A0A2R3QUX4_ECTME</name>
<evidence type="ECO:0000313" key="3">
    <source>
        <dbReference type="EMBL" id="AVO55567.1"/>
    </source>
</evidence>
<dbReference type="RefSeq" id="WP_106741127.1">
    <property type="nucleotide sequence ID" value="NZ_CP027657.1"/>
</dbReference>
<dbReference type="InterPro" id="IPR000518">
    <property type="entry name" value="Metalthion_fam14_prok"/>
</dbReference>
<sequence length="67" mass="7349">MNDERTCACAYCDCSVESHTWVQDALGDGLAYCCEACQKGHPNGMTECQHDGCDCGERLALQRTQES</sequence>
<accession>A0A2R3QUX4</accession>
<dbReference type="EMBL" id="CP027657">
    <property type="protein sequence ID" value="AVO55567.1"/>
    <property type="molecule type" value="Genomic_DNA"/>
</dbReference>
<dbReference type="Gene3D" id="2.30.170.10">
    <property type="match status" value="1"/>
</dbReference>
<dbReference type="Proteomes" id="UP000238327">
    <property type="component" value="Chromosome"/>
</dbReference>
<evidence type="ECO:0008006" key="5">
    <source>
        <dbReference type="Google" id="ProtNLM"/>
    </source>
</evidence>
<dbReference type="Pfam" id="PF02069">
    <property type="entry name" value="Metallothio_Pro"/>
    <property type="match status" value="1"/>
</dbReference>
<dbReference type="OrthoDB" id="468089at2"/>
<evidence type="ECO:0000256" key="1">
    <source>
        <dbReference type="ARBA" id="ARBA00022723"/>
    </source>
</evidence>
<dbReference type="AlphaFoldDB" id="A0A2R3QUX4"/>
<organism evidence="3 4">
    <name type="scientific">Ectopseudomonas mendocina</name>
    <name type="common">Pseudomonas mendocina</name>
    <dbReference type="NCBI Taxonomy" id="300"/>
    <lineage>
        <taxon>Bacteria</taxon>
        <taxon>Pseudomonadati</taxon>
        <taxon>Pseudomonadota</taxon>
        <taxon>Gammaproteobacteria</taxon>
        <taxon>Pseudomonadales</taxon>
        <taxon>Pseudomonadaceae</taxon>
        <taxon>Ectopseudomonas</taxon>
    </lineage>
</organism>
<evidence type="ECO:0000256" key="2">
    <source>
        <dbReference type="ARBA" id="ARBA00022851"/>
    </source>
</evidence>
<dbReference type="GO" id="GO:0046872">
    <property type="term" value="F:metal ion binding"/>
    <property type="evidence" value="ECO:0007669"/>
    <property type="project" value="UniProtKB-KW"/>
</dbReference>
<reference evidence="3 4" key="1">
    <citation type="submission" date="2018-03" db="EMBL/GenBank/DDBJ databases">
        <title>Complete genome sequence and methylome analysis of Pseudomonas mendocina NEB 698.</title>
        <authorList>
            <person name="Morgan R.D."/>
        </authorList>
    </citation>
    <scope>NUCLEOTIDE SEQUENCE [LARGE SCALE GENOMIC DNA]</scope>
    <source>
        <strain evidence="3 4">NEB698</strain>
    </source>
</reference>